<organism evidence="12 13">
    <name type="scientific">Chitinophaga ginsengisegetis</name>
    <dbReference type="NCBI Taxonomy" id="393003"/>
    <lineage>
        <taxon>Bacteria</taxon>
        <taxon>Pseudomonadati</taxon>
        <taxon>Bacteroidota</taxon>
        <taxon>Chitinophagia</taxon>
        <taxon>Chitinophagales</taxon>
        <taxon>Chitinophagaceae</taxon>
        <taxon>Chitinophaga</taxon>
    </lineage>
</organism>
<keyword evidence="7" id="KW-0482">Metalloprotease</keyword>
<dbReference type="EMBL" id="FUZZ01000001">
    <property type="protein sequence ID" value="SKC99843.1"/>
    <property type="molecule type" value="Genomic_DNA"/>
</dbReference>
<keyword evidence="6" id="KW-0862">Zinc</keyword>
<name>A0A1T5NHW9_9BACT</name>
<evidence type="ECO:0000256" key="6">
    <source>
        <dbReference type="ARBA" id="ARBA00022833"/>
    </source>
</evidence>
<comment type="cofactor">
    <cofactor evidence="1">
        <name>Zn(2+)</name>
        <dbReference type="ChEBI" id="CHEBI:29105"/>
    </cofactor>
</comment>
<protein>
    <submittedName>
        <fullName evidence="12">Zinc protease</fullName>
    </submittedName>
</protein>
<dbReference type="InterPro" id="IPR050626">
    <property type="entry name" value="Peptidase_M16"/>
</dbReference>
<evidence type="ECO:0000256" key="3">
    <source>
        <dbReference type="ARBA" id="ARBA00022670"/>
    </source>
</evidence>
<feature type="domain" description="Peptidase M16 N-terminal" evidence="10">
    <location>
        <begin position="51"/>
        <end position="168"/>
    </location>
</feature>
<gene>
    <name evidence="12" type="ORF">SAMN05660461_1620</name>
</gene>
<accession>A0A1T5NHW9</accession>
<evidence type="ECO:0000256" key="8">
    <source>
        <dbReference type="RuleBase" id="RU004447"/>
    </source>
</evidence>
<dbReference type="PANTHER" id="PTHR43690:SF34">
    <property type="entry name" value="ZINC PROTEASE PQQL-LIKE"/>
    <property type="match status" value="1"/>
</dbReference>
<dbReference type="InterPro" id="IPR011765">
    <property type="entry name" value="Pept_M16_N"/>
</dbReference>
<feature type="domain" description="Peptidase M16 C-terminal" evidence="11">
    <location>
        <begin position="210"/>
        <end position="386"/>
    </location>
</feature>
<sequence length="934" mass="103451">MHYRYLAIAGLLCFSTADSFAQGSGQSQVIPLDAAVRTGQLSNGFTYYIRKNNEPAKRAIFYLANKVGSILEDEDQRGLAHFLEHMNFNGTTHFPKNELIDYLQKAGVRFGADLNAYTSFDETVYQLPIPTTDPKMVSRGLDIMRDWAQEALLETDDIDKERGVIIEEKRLREGVAARIQDKTLPVVLNNARYANRSPIGTDSILLHFPAATLRRFYHDWYRPNLQALIVVGDVDVDQVEQQIRKQFADLKNPANEKPRPDYKIALTGKNQFLTITDPEVSATNLEMAIKHTAGKMITTTDYLNTVKRSLFNQVLGARIGELSQKPNPPFLGVNAGIGNLMGGLDQFSFSVTAKPGKLAEAFAAGWSEVEQVKRFGFTQSELDRAKVAYLNNLEKAAKEKDKTVSESYVKEYQALFLEGAASPGFDWEYNFLKKELPGISLDDMKAVANEYIKDTNRDIFIVAPDKEKNNLPDSATVNGWFKTIAAASLAAYKDNVTDQPLLKKLPAPGKVVAQKSYAALGVQQLTLSNGVKVWLKPTTYKNDVIQFMSFAPGGINKYSNEEFPSASSANGIISGSGLADLSPVQLSKILNGKSASVGAFISGRSQGVGGASTVKDFETALQLVYLRFTAPRKDTVLFENALAQSREQIQTRYNDPGNVFKDTVTAVLSGYNYRTSPSTLARLDSISLEKAYEVYRDRFADASQANFVFVGNFNTDSIKPLLEQYLGALPSLNRKEKAVKLPLRVPKGQLVKTVTKGTDNKATVLLVYNGDCVYSTENKVQLQALSEILQYRLLTSLRENAGEVYTPSVNANMSKEPEQRFAVNVSFGCAPEHVEHLVGLVQQDIANLQQQGATADEVQKFKAGFQKQYELQVESNEFWLQYISGKIESNEALKELPNIEKQLGRVNGASIKAASKNYLGGENVIRFVALPEKK</sequence>
<dbReference type="SUPFAM" id="SSF63411">
    <property type="entry name" value="LuxS/MPP-like metallohydrolase"/>
    <property type="match status" value="4"/>
</dbReference>
<dbReference type="Pfam" id="PF00675">
    <property type="entry name" value="Peptidase_M16"/>
    <property type="match status" value="1"/>
</dbReference>
<keyword evidence="3 12" id="KW-0645">Protease</keyword>
<comment type="similarity">
    <text evidence="2 8">Belongs to the peptidase M16 family.</text>
</comment>
<dbReference type="STRING" id="393003.SAMN05660461_1620"/>
<evidence type="ECO:0000256" key="1">
    <source>
        <dbReference type="ARBA" id="ARBA00001947"/>
    </source>
</evidence>
<keyword evidence="9" id="KW-0732">Signal</keyword>
<dbReference type="Gene3D" id="3.30.830.10">
    <property type="entry name" value="Metalloenzyme, LuxS/M16 peptidase-like"/>
    <property type="match status" value="4"/>
</dbReference>
<dbReference type="AlphaFoldDB" id="A0A1T5NHW9"/>
<keyword evidence="13" id="KW-1185">Reference proteome</keyword>
<evidence type="ECO:0000313" key="13">
    <source>
        <dbReference type="Proteomes" id="UP000190166"/>
    </source>
</evidence>
<evidence type="ECO:0000256" key="4">
    <source>
        <dbReference type="ARBA" id="ARBA00022723"/>
    </source>
</evidence>
<dbReference type="GO" id="GO:0006508">
    <property type="term" value="P:proteolysis"/>
    <property type="evidence" value="ECO:0007669"/>
    <property type="project" value="UniProtKB-KW"/>
</dbReference>
<dbReference type="GO" id="GO:0046872">
    <property type="term" value="F:metal ion binding"/>
    <property type="evidence" value="ECO:0007669"/>
    <property type="project" value="UniProtKB-KW"/>
</dbReference>
<evidence type="ECO:0000256" key="2">
    <source>
        <dbReference type="ARBA" id="ARBA00007261"/>
    </source>
</evidence>
<dbReference type="Proteomes" id="UP000190166">
    <property type="component" value="Unassembled WGS sequence"/>
</dbReference>
<proteinExistence type="inferred from homology"/>
<dbReference type="InterPro" id="IPR007863">
    <property type="entry name" value="Peptidase_M16_C"/>
</dbReference>
<reference evidence="12 13" key="1">
    <citation type="submission" date="2017-02" db="EMBL/GenBank/DDBJ databases">
        <authorList>
            <person name="Peterson S.W."/>
        </authorList>
    </citation>
    <scope>NUCLEOTIDE SEQUENCE [LARGE SCALE GENOMIC DNA]</scope>
    <source>
        <strain evidence="12 13">DSM 18108</strain>
    </source>
</reference>
<evidence type="ECO:0000313" key="12">
    <source>
        <dbReference type="EMBL" id="SKC99843.1"/>
    </source>
</evidence>
<feature type="domain" description="Peptidase M16 C-terminal" evidence="11">
    <location>
        <begin position="685"/>
        <end position="863"/>
    </location>
</feature>
<dbReference type="PANTHER" id="PTHR43690">
    <property type="entry name" value="NARDILYSIN"/>
    <property type="match status" value="1"/>
</dbReference>
<dbReference type="RefSeq" id="WP_079468871.1">
    <property type="nucleotide sequence ID" value="NZ_FUZZ01000001.1"/>
</dbReference>
<evidence type="ECO:0000259" key="10">
    <source>
        <dbReference type="Pfam" id="PF00675"/>
    </source>
</evidence>
<dbReference type="InterPro" id="IPR011249">
    <property type="entry name" value="Metalloenz_LuxS/M16"/>
</dbReference>
<feature type="chain" id="PRO_5013273324" evidence="9">
    <location>
        <begin position="22"/>
        <end position="934"/>
    </location>
</feature>
<dbReference type="InterPro" id="IPR001431">
    <property type="entry name" value="Pept_M16_Zn_BS"/>
</dbReference>
<dbReference type="PROSITE" id="PS00143">
    <property type="entry name" value="INSULINASE"/>
    <property type="match status" value="1"/>
</dbReference>
<evidence type="ECO:0000256" key="9">
    <source>
        <dbReference type="SAM" id="SignalP"/>
    </source>
</evidence>
<evidence type="ECO:0000259" key="11">
    <source>
        <dbReference type="Pfam" id="PF05193"/>
    </source>
</evidence>
<dbReference type="GO" id="GO:0004222">
    <property type="term" value="F:metalloendopeptidase activity"/>
    <property type="evidence" value="ECO:0007669"/>
    <property type="project" value="InterPro"/>
</dbReference>
<feature type="signal peptide" evidence="9">
    <location>
        <begin position="1"/>
        <end position="21"/>
    </location>
</feature>
<evidence type="ECO:0000256" key="5">
    <source>
        <dbReference type="ARBA" id="ARBA00022801"/>
    </source>
</evidence>
<dbReference type="Pfam" id="PF05193">
    <property type="entry name" value="Peptidase_M16_C"/>
    <property type="match status" value="2"/>
</dbReference>
<evidence type="ECO:0000256" key="7">
    <source>
        <dbReference type="ARBA" id="ARBA00023049"/>
    </source>
</evidence>
<keyword evidence="4" id="KW-0479">Metal-binding</keyword>
<keyword evidence="5" id="KW-0378">Hydrolase</keyword>